<dbReference type="OrthoDB" id="623670at2759"/>
<dbReference type="InterPro" id="IPR051477">
    <property type="entry name" value="Expansin_CellWall"/>
</dbReference>
<evidence type="ECO:0008006" key="6">
    <source>
        <dbReference type="Google" id="ProtNLM"/>
    </source>
</evidence>
<evidence type="ECO:0000256" key="1">
    <source>
        <dbReference type="ARBA" id="ARBA00022729"/>
    </source>
</evidence>
<organism evidence="4 5">
    <name type="scientific">Sanghuangporus baumii</name>
    <name type="common">Phellinus baumii</name>
    <dbReference type="NCBI Taxonomy" id="108892"/>
    <lineage>
        <taxon>Eukaryota</taxon>
        <taxon>Fungi</taxon>
        <taxon>Dikarya</taxon>
        <taxon>Basidiomycota</taxon>
        <taxon>Agaricomycotina</taxon>
        <taxon>Agaricomycetes</taxon>
        <taxon>Hymenochaetales</taxon>
        <taxon>Hymenochaetaceae</taxon>
        <taxon>Sanghuangporus</taxon>
    </lineage>
</organism>
<evidence type="ECO:0000313" key="4">
    <source>
        <dbReference type="EMBL" id="OCB91206.1"/>
    </source>
</evidence>
<dbReference type="Proteomes" id="UP000757232">
    <property type="component" value="Unassembled WGS sequence"/>
</dbReference>
<evidence type="ECO:0000313" key="5">
    <source>
        <dbReference type="Proteomes" id="UP000757232"/>
    </source>
</evidence>
<dbReference type="InterPro" id="IPR036908">
    <property type="entry name" value="RlpA-like_sf"/>
</dbReference>
<keyword evidence="5" id="KW-1185">Reference proteome</keyword>
<proteinExistence type="predicted"/>
<dbReference type="SUPFAM" id="SSF50685">
    <property type="entry name" value="Barwin-like endoglucanases"/>
    <property type="match status" value="1"/>
</dbReference>
<dbReference type="PANTHER" id="PTHR31836">
    <property type="match status" value="1"/>
</dbReference>
<dbReference type="CDD" id="cd22191">
    <property type="entry name" value="DPBB_RlpA_EXP_N-like"/>
    <property type="match status" value="1"/>
</dbReference>
<evidence type="ECO:0000256" key="2">
    <source>
        <dbReference type="SAM" id="MobiDB-lite"/>
    </source>
</evidence>
<gene>
    <name evidence="4" type="ORF">A7U60_g1553</name>
</gene>
<feature type="chain" id="PRO_5040378110" description="Expansin-like protein" evidence="3">
    <location>
        <begin position="18"/>
        <end position="163"/>
    </location>
</feature>
<comment type="caution">
    <text evidence="4">The sequence shown here is derived from an EMBL/GenBank/DDBJ whole genome shotgun (WGS) entry which is preliminary data.</text>
</comment>
<feature type="signal peptide" evidence="3">
    <location>
        <begin position="1"/>
        <end position="17"/>
    </location>
</feature>
<protein>
    <recommendedName>
        <fullName evidence="6">Expansin-like protein</fullName>
    </recommendedName>
</protein>
<feature type="region of interest" description="Disordered" evidence="2">
    <location>
        <begin position="36"/>
        <end position="66"/>
    </location>
</feature>
<dbReference type="PANTHER" id="PTHR31836:SF28">
    <property type="entry name" value="SRCR DOMAIN-CONTAINING PROTEIN-RELATED"/>
    <property type="match status" value="1"/>
</dbReference>
<reference evidence="4" key="1">
    <citation type="submission" date="2016-06" db="EMBL/GenBank/DDBJ databases">
        <title>Draft Genome sequence of the fungus Inonotus baumii.</title>
        <authorList>
            <person name="Zhu H."/>
            <person name="Lin W."/>
        </authorList>
    </citation>
    <scope>NUCLEOTIDE SEQUENCE</scope>
    <source>
        <strain evidence="4">821</strain>
    </source>
</reference>
<dbReference type="EMBL" id="LNZH02000101">
    <property type="protein sequence ID" value="OCB91206.1"/>
    <property type="molecule type" value="Genomic_DNA"/>
</dbReference>
<name>A0A9Q5I458_SANBA</name>
<accession>A0A9Q5I458</accession>
<dbReference type="Gene3D" id="2.40.40.10">
    <property type="entry name" value="RlpA-like domain"/>
    <property type="match status" value="1"/>
</dbReference>
<evidence type="ECO:0000256" key="3">
    <source>
        <dbReference type="SAM" id="SignalP"/>
    </source>
</evidence>
<dbReference type="AlphaFoldDB" id="A0A9Q5I458"/>
<keyword evidence="1 3" id="KW-0732">Signal</keyword>
<sequence length="163" mass="17578">MVRLSLALFALAGFASASASASHNARTAAHNKMVKVRSASPESLPAPVEDTAANSTEPISDASDGKELKRDLQRFTYYNTGLGACGSYSNDSDYIVALNSAQFGDGEYCYKTINVWYNNKQTQATIVDECPGCPEGGLDFSPGLFKFFEDLGTGVLYGTWWFA</sequence>